<dbReference type="Proteomes" id="UP001454036">
    <property type="component" value="Unassembled WGS sequence"/>
</dbReference>
<evidence type="ECO:0000313" key="3">
    <source>
        <dbReference type="Proteomes" id="UP001454036"/>
    </source>
</evidence>
<protein>
    <submittedName>
        <fullName evidence="2">Uncharacterized protein</fullName>
    </submittedName>
</protein>
<feature type="region of interest" description="Disordered" evidence="1">
    <location>
        <begin position="144"/>
        <end position="222"/>
    </location>
</feature>
<feature type="compositionally biased region" description="Basic and acidic residues" evidence="1">
    <location>
        <begin position="256"/>
        <end position="273"/>
    </location>
</feature>
<gene>
    <name evidence="2" type="ORF">LIER_42746</name>
</gene>
<comment type="caution">
    <text evidence="2">The sequence shown here is derived from an EMBL/GenBank/DDBJ whole genome shotgun (WGS) entry which is preliminary data.</text>
</comment>
<sequence length="462" mass="51834">MDDPDDDWETEEQTTCEYSERVKSNVRWILEKGINLGKMLMITGVVMTSAPVVLPPILVVSAVGFACSVPFGLGYTGYACTLNLMSKLLPMPTASPLLEYDQLYDDDTEAREEWKYRIESHDYMEEEEREQMDYLRGGEEERIELVTNENEVPQLEESISQERKREEMLPKEDAPRPSDRTNFREEEGEWGVTESTVEGEGDKGREETGRRRNGSKDEELKPVVERLVTISGEQSDRNVIGKKENIGVVATGVIGEHNKNQTRVKNEEEDIKRGSVGLLEKIKDEGNADDAAKKTKNKKKKKNKKTSNGSAEISLPDVKDQNVISKNITENQESGPEKWTKLEDLMSSQGNKTTAYPVEESEETSVTASRPETTDGGDTSSEVDSGLPSEKDFVDEVKIWEQIDALRTIVGYKATPHRSSIDEVKALYVFAGVELPSSFGNEADLTELNNKLRFLMSVVGVK</sequence>
<keyword evidence="3" id="KW-1185">Reference proteome</keyword>
<feature type="compositionally biased region" description="Polar residues" evidence="1">
    <location>
        <begin position="368"/>
        <end position="383"/>
    </location>
</feature>
<feature type="compositionally biased region" description="Basic and acidic residues" evidence="1">
    <location>
        <begin position="160"/>
        <end position="185"/>
    </location>
</feature>
<feature type="compositionally biased region" description="Basic residues" evidence="1">
    <location>
        <begin position="294"/>
        <end position="305"/>
    </location>
</feature>
<organism evidence="2 3">
    <name type="scientific">Lithospermum erythrorhizon</name>
    <name type="common">Purple gromwell</name>
    <name type="synonym">Lithospermum officinale var. erythrorhizon</name>
    <dbReference type="NCBI Taxonomy" id="34254"/>
    <lineage>
        <taxon>Eukaryota</taxon>
        <taxon>Viridiplantae</taxon>
        <taxon>Streptophyta</taxon>
        <taxon>Embryophyta</taxon>
        <taxon>Tracheophyta</taxon>
        <taxon>Spermatophyta</taxon>
        <taxon>Magnoliopsida</taxon>
        <taxon>eudicotyledons</taxon>
        <taxon>Gunneridae</taxon>
        <taxon>Pentapetalae</taxon>
        <taxon>asterids</taxon>
        <taxon>lamiids</taxon>
        <taxon>Boraginales</taxon>
        <taxon>Boraginaceae</taxon>
        <taxon>Boraginoideae</taxon>
        <taxon>Lithospermeae</taxon>
        <taxon>Lithospermum</taxon>
    </lineage>
</organism>
<name>A0AAV3NUC1_LITER</name>
<feature type="compositionally biased region" description="Basic and acidic residues" evidence="1">
    <location>
        <begin position="335"/>
        <end position="344"/>
    </location>
</feature>
<evidence type="ECO:0000313" key="2">
    <source>
        <dbReference type="EMBL" id="GAA0142974.1"/>
    </source>
</evidence>
<feature type="compositionally biased region" description="Basic and acidic residues" evidence="1">
    <location>
        <begin position="280"/>
        <end position="293"/>
    </location>
</feature>
<accession>A0AAV3NUC1</accession>
<reference evidence="2 3" key="1">
    <citation type="submission" date="2024-01" db="EMBL/GenBank/DDBJ databases">
        <title>The complete chloroplast genome sequence of Lithospermum erythrorhizon: insights into the phylogenetic relationship among Boraginaceae species and the maternal lineages of purple gromwells.</title>
        <authorList>
            <person name="Okada T."/>
            <person name="Watanabe K."/>
        </authorList>
    </citation>
    <scope>NUCLEOTIDE SEQUENCE [LARGE SCALE GENOMIC DNA]</scope>
</reference>
<evidence type="ECO:0000256" key="1">
    <source>
        <dbReference type="SAM" id="MobiDB-lite"/>
    </source>
</evidence>
<proteinExistence type="predicted"/>
<feature type="region of interest" description="Disordered" evidence="1">
    <location>
        <begin position="254"/>
        <end position="388"/>
    </location>
</feature>
<feature type="compositionally biased region" description="Polar residues" evidence="1">
    <location>
        <begin position="322"/>
        <end position="334"/>
    </location>
</feature>
<dbReference type="PANTHER" id="PTHR37198:SF1">
    <property type="entry name" value="NUCLEOLIN"/>
    <property type="match status" value="1"/>
</dbReference>
<feature type="compositionally biased region" description="Basic and acidic residues" evidence="1">
    <location>
        <begin position="200"/>
        <end position="222"/>
    </location>
</feature>
<dbReference type="AlphaFoldDB" id="A0AAV3NUC1"/>
<dbReference type="PANTHER" id="PTHR37198">
    <property type="entry name" value="NUCLEOLIN"/>
    <property type="match status" value="1"/>
</dbReference>
<dbReference type="EMBL" id="BAABME010030795">
    <property type="protein sequence ID" value="GAA0142974.1"/>
    <property type="molecule type" value="Genomic_DNA"/>
</dbReference>